<gene>
    <name evidence="1" type="ordered locus">XNC1_3770</name>
</gene>
<evidence type="ECO:0000313" key="1">
    <source>
        <dbReference type="EMBL" id="CBJ91801.1"/>
    </source>
</evidence>
<evidence type="ECO:0000313" key="2">
    <source>
        <dbReference type="Proteomes" id="UP000008075"/>
    </source>
</evidence>
<dbReference type="EMBL" id="FN667742">
    <property type="protein sequence ID" value="CBJ91801.1"/>
    <property type="molecule type" value="Genomic_DNA"/>
</dbReference>
<dbReference type="HOGENOM" id="CLU_2811497_0_0_6"/>
<name>D3VB26_XENNA</name>
<accession>D3VB26</accession>
<protein>
    <submittedName>
        <fullName evidence="1">Uncharacterized protein</fullName>
    </submittedName>
</protein>
<proteinExistence type="predicted"/>
<keyword evidence="2" id="KW-1185">Reference proteome</keyword>
<reference evidence="1 2" key="1">
    <citation type="journal article" date="2011" name="PLoS ONE">
        <title>The entomopathogenic bacterial endosymbionts xenorhabdus and photorhabdus: convergent lifestyles from divergent genomes.</title>
        <authorList>
            <person name="Chaston J.M."/>
            <person name="Suen G."/>
            <person name="Tucker S.L."/>
            <person name="Andersen A.W."/>
            <person name="Bhasin A."/>
            <person name="Bode E."/>
            <person name="Bode H.B."/>
            <person name="Brachmann A.O."/>
            <person name="Cowles C.E."/>
            <person name="Cowles K.N."/>
            <person name="Darby C."/>
            <person name="de Leon L."/>
            <person name="Drace K."/>
            <person name="Du Z."/>
            <person name="Givaudan A."/>
            <person name="Herbert Tran E.E."/>
            <person name="Jewell K.A."/>
            <person name="Knack J.J."/>
            <person name="Krasomil-Osterfeld K.C."/>
            <person name="Kukor R."/>
            <person name="Lanois A."/>
            <person name="Latreille P."/>
            <person name="Leimgruber N.K."/>
            <person name="Lipke C.M."/>
            <person name="Liu R."/>
            <person name="Lu X."/>
            <person name="Martens E.C."/>
            <person name="Marri P.R."/>
            <person name="Medigue C."/>
            <person name="Menard M.L."/>
            <person name="Miller N.M."/>
            <person name="Morales-Soto N."/>
            <person name="Norton S."/>
            <person name="Ogier J.C."/>
            <person name="Orchard S.S."/>
            <person name="Park D."/>
            <person name="Park Y."/>
            <person name="Qurollo B.A."/>
            <person name="Sugar D.R."/>
            <person name="Richards G.R."/>
            <person name="Rouy Z."/>
            <person name="Slominski B."/>
            <person name="Slominski K."/>
            <person name="Snyder H."/>
            <person name="Tjaden B.C."/>
            <person name="van der Hoeven R."/>
            <person name="Welch R.D."/>
            <person name="Wheeler C."/>
            <person name="Xiang B."/>
            <person name="Barbazuk B."/>
            <person name="Gaudriault S."/>
            <person name="Goodner B."/>
            <person name="Slater S.C."/>
            <person name="Forst S."/>
            <person name="Goldman B.S."/>
            <person name="Goodrich-Blair H."/>
        </authorList>
    </citation>
    <scope>NUCLEOTIDE SEQUENCE [LARGE SCALE GENOMIC DNA]</scope>
    <source>
        <strain evidence="2">ATCC 19061 / DSM 3370 / CCUG 14189 / LMG 1036 / NCIMB 9965 / AN6</strain>
    </source>
</reference>
<dbReference type="Proteomes" id="UP000008075">
    <property type="component" value="Chromosome"/>
</dbReference>
<dbReference type="AlphaFoldDB" id="D3VB26"/>
<dbReference type="KEGG" id="xne:XNC1_3770"/>
<sequence>MGPPNMHEAIRDITQYLVGITTTSDPIISTRGYLLLNTKSNGHRLKICPEVLDYYTFITAGNARFAT</sequence>
<organism evidence="1 2">
    <name type="scientific">Xenorhabdus nematophila (strain ATCC 19061 / DSM 3370 / CCUG 14189 / LMG 1036 / NCIMB 9965 / AN6)</name>
    <dbReference type="NCBI Taxonomy" id="406817"/>
    <lineage>
        <taxon>Bacteria</taxon>
        <taxon>Pseudomonadati</taxon>
        <taxon>Pseudomonadota</taxon>
        <taxon>Gammaproteobacteria</taxon>
        <taxon>Enterobacterales</taxon>
        <taxon>Morganellaceae</taxon>
        <taxon>Xenorhabdus</taxon>
    </lineage>
</organism>